<gene>
    <name evidence="3" type="ORF">E1B28_006284</name>
</gene>
<keyword evidence="1" id="KW-0802">TPR repeat</keyword>
<dbReference type="SUPFAM" id="SSF48452">
    <property type="entry name" value="TPR-like"/>
    <property type="match status" value="1"/>
</dbReference>
<evidence type="ECO:0000256" key="1">
    <source>
        <dbReference type="PROSITE-ProRule" id="PRU00339"/>
    </source>
</evidence>
<dbReference type="InterPro" id="IPR011990">
    <property type="entry name" value="TPR-like_helical_dom_sf"/>
</dbReference>
<accession>A0A9P7S4Y4</accession>
<protein>
    <submittedName>
        <fullName evidence="3">Uncharacterized protein</fullName>
    </submittedName>
</protein>
<dbReference type="GeneID" id="66075360"/>
<dbReference type="Gene3D" id="1.25.40.10">
    <property type="entry name" value="Tetratricopeptide repeat domain"/>
    <property type="match status" value="1"/>
</dbReference>
<keyword evidence="4" id="KW-1185">Reference proteome</keyword>
<dbReference type="AlphaFoldDB" id="A0A9P7S4Y4"/>
<organism evidence="3 4">
    <name type="scientific">Marasmius oreades</name>
    <name type="common">fairy-ring Marasmius</name>
    <dbReference type="NCBI Taxonomy" id="181124"/>
    <lineage>
        <taxon>Eukaryota</taxon>
        <taxon>Fungi</taxon>
        <taxon>Dikarya</taxon>
        <taxon>Basidiomycota</taxon>
        <taxon>Agaricomycotina</taxon>
        <taxon>Agaricomycetes</taxon>
        <taxon>Agaricomycetidae</taxon>
        <taxon>Agaricales</taxon>
        <taxon>Marasmiineae</taxon>
        <taxon>Marasmiaceae</taxon>
        <taxon>Marasmius</taxon>
    </lineage>
</organism>
<dbReference type="PROSITE" id="PS50005">
    <property type="entry name" value="TPR"/>
    <property type="match status" value="1"/>
</dbReference>
<dbReference type="PANTHER" id="PTHR15175">
    <property type="entry name" value="NEUTROPHIL CYTOSOLIC FACTOR 2, NEUTROPHIL NADPH OXIDASE FACTOR 2"/>
    <property type="match status" value="1"/>
</dbReference>
<comment type="caution">
    <text evidence="3">The sequence shown here is derived from an EMBL/GenBank/DDBJ whole genome shotgun (WGS) entry which is preliminary data.</text>
</comment>
<dbReference type="RefSeq" id="XP_043012016.1">
    <property type="nucleotide sequence ID" value="XM_043150926.1"/>
</dbReference>
<evidence type="ECO:0000313" key="3">
    <source>
        <dbReference type="EMBL" id="KAG7095546.1"/>
    </source>
</evidence>
<dbReference type="OrthoDB" id="9450131at2759"/>
<dbReference type="SMART" id="SM00028">
    <property type="entry name" value="TPR"/>
    <property type="match status" value="3"/>
</dbReference>
<sequence length="466" mass="51223">MALAALKRKSELWEEAVNAFEGEDYEGSLSKFQAMGPNSMIDMNMGFIYTIQGNHENAMSHYTKAVALDTYLALAYFQRGVSHARLEQFEEAEADFCTAEIMMKGEVSWSYNESGLEFILHSAEILFNKALTIVKSGREQEAMVILRRADSLRSTLEHRVILDAMENIHGDYPYFCVPSHAIYRPSPSKLRFLKNYRPSPNAENAISPSVSAPELNDNKLHSDSDSDTCAGSSESLPLDKSKLGVSTCTGPSVGSMPDIFAASSSSSSRPMRSDLVRVIGIDMIAPVTEISTIPCAGIRISHGKLAGLMAWRLVVCLDDQKEVMTKRQLMKQRHWKDVQLGKSVVTNFLLDTGCSASPIPQETLRALGYRGSYRPGTEVMVRIQGVRTKCVIAHLGEAGRLGSQFLTSGSLTFHFAQKMDAPVLYVADESGSGSTDIPRTIEPDRKSRRLSLKEGVTALMSTLGLS</sequence>
<dbReference type="Proteomes" id="UP001049176">
    <property type="component" value="Chromosome 3"/>
</dbReference>
<name>A0A9P7S4Y4_9AGAR</name>
<reference evidence="3" key="1">
    <citation type="journal article" date="2021" name="Genome Biol. Evol.">
        <title>The assembled and annotated genome of the fairy-ring fungus Marasmius oreades.</title>
        <authorList>
            <person name="Hiltunen M."/>
            <person name="Ament-Velasquez S.L."/>
            <person name="Johannesson H."/>
        </authorList>
    </citation>
    <scope>NUCLEOTIDE SEQUENCE</scope>
    <source>
        <strain evidence="3">03SP1</strain>
    </source>
</reference>
<proteinExistence type="predicted"/>
<dbReference type="EMBL" id="CM032183">
    <property type="protein sequence ID" value="KAG7095546.1"/>
    <property type="molecule type" value="Genomic_DNA"/>
</dbReference>
<feature type="region of interest" description="Disordered" evidence="2">
    <location>
        <begin position="203"/>
        <end position="235"/>
    </location>
</feature>
<dbReference type="InterPro" id="IPR051864">
    <property type="entry name" value="NCF2_NOXA1"/>
</dbReference>
<evidence type="ECO:0000313" key="4">
    <source>
        <dbReference type="Proteomes" id="UP001049176"/>
    </source>
</evidence>
<feature type="repeat" description="TPR" evidence="1">
    <location>
        <begin position="39"/>
        <end position="72"/>
    </location>
</feature>
<dbReference type="KEGG" id="more:E1B28_006284"/>
<evidence type="ECO:0000256" key="2">
    <source>
        <dbReference type="SAM" id="MobiDB-lite"/>
    </source>
</evidence>
<dbReference type="InterPro" id="IPR019734">
    <property type="entry name" value="TPR_rpt"/>
</dbReference>
<dbReference type="PANTHER" id="PTHR15175:SF0">
    <property type="entry name" value="SH3 DOMAIN-CONTAINING PROTEIN C23A1.17"/>
    <property type="match status" value="1"/>
</dbReference>
<dbReference type="Pfam" id="PF13181">
    <property type="entry name" value="TPR_8"/>
    <property type="match status" value="1"/>
</dbReference>